<comment type="similarity">
    <text evidence="2 3">Belongs to the small heat shock protein (HSP20) family.</text>
</comment>
<sequence length="167" mass="18947">MVSRYYSEIDPRSEWVTTEESDIILVYVPGFTKEQLKVQLDTSGKILVSGECVVDGDQWCRFLKEFKLPMKSKVKSIEAKFDEGTLYVILPKHLPTSTITNTSVHIPQQKQQHNQSAIGEQSNNIISVKSCLKELWKHKFMALSGIVVIMLFAGLGIYLKNRSTLPN</sequence>
<dbReference type="Gene3D" id="2.60.40.790">
    <property type="match status" value="1"/>
</dbReference>
<keyword evidence="1 7" id="KW-0346">Stress response</keyword>
<organism evidence="6 7">
    <name type="scientific">Dioscorea cayennensis subsp. rotundata</name>
    <name type="common">White Guinea yam</name>
    <name type="synonym">Dioscorea rotundata</name>
    <dbReference type="NCBI Taxonomy" id="55577"/>
    <lineage>
        <taxon>Eukaryota</taxon>
        <taxon>Viridiplantae</taxon>
        <taxon>Streptophyta</taxon>
        <taxon>Embryophyta</taxon>
        <taxon>Tracheophyta</taxon>
        <taxon>Spermatophyta</taxon>
        <taxon>Magnoliopsida</taxon>
        <taxon>Liliopsida</taxon>
        <taxon>Dioscoreales</taxon>
        <taxon>Dioscoreaceae</taxon>
        <taxon>Dioscorea</taxon>
    </lineage>
</organism>
<evidence type="ECO:0000256" key="2">
    <source>
        <dbReference type="PROSITE-ProRule" id="PRU00285"/>
    </source>
</evidence>
<dbReference type="Proteomes" id="UP001515500">
    <property type="component" value="Chromosome 19"/>
</dbReference>
<keyword evidence="4" id="KW-0472">Membrane</keyword>
<dbReference type="SUPFAM" id="SSF49764">
    <property type="entry name" value="HSP20-like chaperones"/>
    <property type="match status" value="1"/>
</dbReference>
<dbReference type="RefSeq" id="XP_039115001.1">
    <property type="nucleotide sequence ID" value="XM_039259067.1"/>
</dbReference>
<feature type="transmembrane region" description="Helical" evidence="4">
    <location>
        <begin position="140"/>
        <end position="159"/>
    </location>
</feature>
<dbReference type="PROSITE" id="PS01031">
    <property type="entry name" value="SHSP"/>
    <property type="match status" value="1"/>
</dbReference>
<reference evidence="7" key="1">
    <citation type="submission" date="2025-08" db="UniProtKB">
        <authorList>
            <consortium name="RefSeq"/>
        </authorList>
    </citation>
    <scope>IDENTIFICATION</scope>
</reference>
<dbReference type="GeneID" id="120250270"/>
<name>A0AB40AJC2_DIOCR</name>
<proteinExistence type="inferred from homology"/>
<gene>
    <name evidence="7" type="primary">LOC120250270</name>
</gene>
<dbReference type="InterPro" id="IPR008978">
    <property type="entry name" value="HSP20-like_chaperone"/>
</dbReference>
<keyword evidence="4" id="KW-1133">Transmembrane helix</keyword>
<feature type="domain" description="SHSP" evidence="5">
    <location>
        <begin position="4"/>
        <end position="107"/>
    </location>
</feature>
<keyword evidence="6" id="KW-1185">Reference proteome</keyword>
<dbReference type="Pfam" id="PF00011">
    <property type="entry name" value="HSP20"/>
    <property type="match status" value="1"/>
</dbReference>
<dbReference type="PANTHER" id="PTHR11527">
    <property type="entry name" value="HEAT-SHOCK PROTEIN 20 FAMILY MEMBER"/>
    <property type="match status" value="1"/>
</dbReference>
<dbReference type="AlphaFoldDB" id="A0AB40AJC2"/>
<dbReference type="InterPro" id="IPR002068">
    <property type="entry name" value="A-crystallin/Hsp20_dom"/>
</dbReference>
<evidence type="ECO:0000256" key="1">
    <source>
        <dbReference type="ARBA" id="ARBA00023016"/>
    </source>
</evidence>
<accession>A0AB40AJC2</accession>
<keyword evidence="4" id="KW-0812">Transmembrane</keyword>
<dbReference type="InterPro" id="IPR031107">
    <property type="entry name" value="Small_HSP"/>
</dbReference>
<protein>
    <submittedName>
        <fullName evidence="7">17.6 kDa class I heat shock protein</fullName>
    </submittedName>
</protein>
<evidence type="ECO:0000313" key="6">
    <source>
        <dbReference type="Proteomes" id="UP001515500"/>
    </source>
</evidence>
<evidence type="ECO:0000256" key="3">
    <source>
        <dbReference type="RuleBase" id="RU003616"/>
    </source>
</evidence>
<evidence type="ECO:0000256" key="4">
    <source>
        <dbReference type="SAM" id="Phobius"/>
    </source>
</evidence>
<evidence type="ECO:0000259" key="5">
    <source>
        <dbReference type="PROSITE" id="PS01031"/>
    </source>
</evidence>
<evidence type="ECO:0000313" key="7">
    <source>
        <dbReference type="RefSeq" id="XP_039115001.1"/>
    </source>
</evidence>